<reference evidence="2 3" key="1">
    <citation type="submission" date="2019-03" db="EMBL/GenBank/DDBJ databases">
        <authorList>
            <person name="Yang Y."/>
        </authorList>
    </citation>
    <scope>NUCLEOTIDE SEQUENCE [LARGE SCALE GENOMIC DNA]</scope>
    <source>
        <strain evidence="2 3">ASL-1</strain>
    </source>
</reference>
<dbReference type="SUPFAM" id="SSF55874">
    <property type="entry name" value="ATPase domain of HSP90 chaperone/DNA topoisomerase II/histidine kinase"/>
    <property type="match status" value="1"/>
</dbReference>
<dbReference type="Proteomes" id="UP000297776">
    <property type="component" value="Unassembled WGS sequence"/>
</dbReference>
<comment type="caution">
    <text evidence="2">The sequence shown here is derived from an EMBL/GenBank/DDBJ whole genome shotgun (WGS) entry which is preliminary data.</text>
</comment>
<dbReference type="Pfam" id="PF13581">
    <property type="entry name" value="HATPase_c_2"/>
    <property type="match status" value="1"/>
</dbReference>
<dbReference type="Gene3D" id="3.30.565.10">
    <property type="entry name" value="Histidine kinase-like ATPase, C-terminal domain"/>
    <property type="match status" value="1"/>
</dbReference>
<dbReference type="InterPro" id="IPR036890">
    <property type="entry name" value="HATPase_C_sf"/>
</dbReference>
<dbReference type="EMBL" id="SORX01000001">
    <property type="protein sequence ID" value="TFE03964.1"/>
    <property type="molecule type" value="Genomic_DNA"/>
</dbReference>
<accession>A0A4Y8LLT6</accession>
<proteinExistence type="predicted"/>
<dbReference type="AlphaFoldDB" id="A0A4Y8LLT6"/>
<evidence type="ECO:0000259" key="1">
    <source>
        <dbReference type="SMART" id="SM00387"/>
    </source>
</evidence>
<dbReference type="RefSeq" id="WP_134378781.1">
    <property type="nucleotide sequence ID" value="NZ_SORX01000001.1"/>
</dbReference>
<dbReference type="SMART" id="SM00387">
    <property type="entry name" value="HATPase_c"/>
    <property type="match status" value="1"/>
</dbReference>
<organism evidence="2 3">
    <name type="scientific">Jeotgalibacillus salarius</name>
    <dbReference type="NCBI Taxonomy" id="546023"/>
    <lineage>
        <taxon>Bacteria</taxon>
        <taxon>Bacillati</taxon>
        <taxon>Bacillota</taxon>
        <taxon>Bacilli</taxon>
        <taxon>Bacillales</taxon>
        <taxon>Caryophanaceae</taxon>
        <taxon>Jeotgalibacillus</taxon>
    </lineage>
</organism>
<keyword evidence="2" id="KW-0547">Nucleotide-binding</keyword>
<dbReference type="GO" id="GO:0005524">
    <property type="term" value="F:ATP binding"/>
    <property type="evidence" value="ECO:0007669"/>
    <property type="project" value="UniProtKB-KW"/>
</dbReference>
<evidence type="ECO:0000313" key="2">
    <source>
        <dbReference type="EMBL" id="TFE03964.1"/>
    </source>
</evidence>
<dbReference type="OrthoDB" id="2595312at2"/>
<keyword evidence="2" id="KW-0067">ATP-binding</keyword>
<gene>
    <name evidence="2" type="ORF">E2626_01155</name>
</gene>
<dbReference type="InterPro" id="IPR003594">
    <property type="entry name" value="HATPase_dom"/>
</dbReference>
<keyword evidence="3" id="KW-1185">Reference proteome</keyword>
<evidence type="ECO:0000313" key="3">
    <source>
        <dbReference type="Proteomes" id="UP000297776"/>
    </source>
</evidence>
<feature type="domain" description="Histidine kinase/HSP90-like ATPase" evidence="1">
    <location>
        <begin position="201"/>
        <end position="300"/>
    </location>
</feature>
<sequence>MRWLLSLIVSGIQSGRSGLMPSDQPLANLLHGVKAGYLAMEIAGKLSYTKRKQNQLFYQAVKLTPHKLRAHQDVILAAGAKMLEWDLNGDDLPEKISGFEADKDVVKAMLEVHFDHKNDLFLNRFYENAPCPKGKEDIWWVYRDVIAAATQNKLTLIQPHEVDFFKQGKLICEGRIEERSDISKARNTVRKCFEERGFSKSAIMSFLLVLSEAMTNVFKHAEHGKVTIIENDQGSIHFIVEDTGSGIPLENLPKATLLTGYSTQKSMGQGFTVMLKIASSVHLHTSEDGSALVITFDQSDKAEILSGGTFHSVPQV</sequence>
<name>A0A4Y8LLT6_9BACL</name>
<protein>
    <submittedName>
        <fullName evidence="2">ATP-binding protein</fullName>
    </submittedName>
</protein>